<dbReference type="EMBL" id="PTRA01000011">
    <property type="protein sequence ID" value="PQA52999.1"/>
    <property type="molecule type" value="Genomic_DNA"/>
</dbReference>
<evidence type="ECO:0000256" key="5">
    <source>
        <dbReference type="ARBA" id="ARBA00022759"/>
    </source>
</evidence>
<dbReference type="Gene3D" id="3.40.570.10">
    <property type="entry name" value="Extracellular Endonuclease, subunit A"/>
    <property type="match status" value="1"/>
</dbReference>
<dbReference type="InterPro" id="IPR044929">
    <property type="entry name" value="DNA/RNA_non-sp_Endonuclease_sf"/>
</dbReference>
<dbReference type="GO" id="GO:0016787">
    <property type="term" value="F:hydrolase activity"/>
    <property type="evidence" value="ECO:0007669"/>
    <property type="project" value="UniProtKB-KW"/>
</dbReference>
<evidence type="ECO:0000256" key="6">
    <source>
        <dbReference type="ARBA" id="ARBA00022801"/>
    </source>
</evidence>
<evidence type="ECO:0000256" key="7">
    <source>
        <dbReference type="ARBA" id="ARBA00022842"/>
    </source>
</evidence>
<name>A0A2S7IEM7_9BACT</name>
<gene>
    <name evidence="13" type="ORF">C5O19_25250</name>
</gene>
<evidence type="ECO:0000256" key="8">
    <source>
        <dbReference type="PIRSR" id="PIRSR640255-1"/>
    </source>
</evidence>
<evidence type="ECO:0000256" key="2">
    <source>
        <dbReference type="ARBA" id="ARBA00010052"/>
    </source>
</evidence>
<keyword evidence="6 10" id="KW-0378">Hydrolase</keyword>
<keyword evidence="7" id="KW-0460">Magnesium</keyword>
<evidence type="ECO:0000313" key="13">
    <source>
        <dbReference type="EMBL" id="PQA52999.1"/>
    </source>
</evidence>
<dbReference type="SMART" id="SM00477">
    <property type="entry name" value="NUC"/>
    <property type="match status" value="1"/>
</dbReference>
<feature type="active site" description="Proton acceptor" evidence="8">
    <location>
        <position position="129"/>
    </location>
</feature>
<dbReference type="PANTHER" id="PTHR13966:SF5">
    <property type="entry name" value="ENDONUCLEASE G, MITOCHONDRIAL"/>
    <property type="match status" value="1"/>
</dbReference>
<evidence type="ECO:0000259" key="11">
    <source>
        <dbReference type="SMART" id="SM00477"/>
    </source>
</evidence>
<keyword evidence="14" id="KW-1185">Reference proteome</keyword>
<evidence type="ECO:0000313" key="14">
    <source>
        <dbReference type="Proteomes" id="UP000239590"/>
    </source>
</evidence>
<keyword evidence="4 9" id="KW-0479">Metal-binding</keyword>
<dbReference type="Proteomes" id="UP000239590">
    <property type="component" value="Unassembled WGS sequence"/>
</dbReference>
<comment type="caution">
    <text evidence="13">The sequence shown here is derived from an EMBL/GenBank/DDBJ whole genome shotgun (WGS) entry which is preliminary data.</text>
</comment>
<feature type="domain" description="ENPP1-3/EXOG-like endonuclease/phosphodiesterase" evidence="11">
    <location>
        <begin position="67"/>
        <end position="278"/>
    </location>
</feature>
<dbReference type="GO" id="GO:0046872">
    <property type="term" value="F:metal ion binding"/>
    <property type="evidence" value="ECO:0007669"/>
    <property type="project" value="UniProtKB-KW"/>
</dbReference>
<dbReference type="InterPro" id="IPR001604">
    <property type="entry name" value="Endo_G_ENPP1-like_dom"/>
</dbReference>
<comment type="similarity">
    <text evidence="2 10">Belongs to the DNA/RNA non-specific endonuclease family.</text>
</comment>
<dbReference type="SMART" id="SM00892">
    <property type="entry name" value="Endonuclease_NS"/>
    <property type="match status" value="1"/>
</dbReference>
<evidence type="ECO:0000256" key="1">
    <source>
        <dbReference type="ARBA" id="ARBA00001946"/>
    </source>
</evidence>
<dbReference type="InterPro" id="IPR018524">
    <property type="entry name" value="DNA/RNA_endonuclease_AS"/>
</dbReference>
<dbReference type="PROSITE" id="PS51257">
    <property type="entry name" value="PROKAR_LIPOPROTEIN"/>
    <property type="match status" value="1"/>
</dbReference>
<keyword evidence="3 10" id="KW-0540">Nuclease</keyword>
<dbReference type="InterPro" id="IPR040255">
    <property type="entry name" value="Non-specific_endonuclease"/>
</dbReference>
<feature type="domain" description="DNA/RNA non-specific endonuclease/pyrophosphatase/phosphodiesterase" evidence="12">
    <location>
        <begin position="66"/>
        <end position="278"/>
    </location>
</feature>
<dbReference type="GO" id="GO:0004519">
    <property type="term" value="F:endonuclease activity"/>
    <property type="evidence" value="ECO:0007669"/>
    <property type="project" value="UniProtKB-UniRule"/>
</dbReference>
<dbReference type="OrthoDB" id="9811262at2"/>
<evidence type="ECO:0000259" key="12">
    <source>
        <dbReference type="SMART" id="SM00892"/>
    </source>
</evidence>
<dbReference type="Pfam" id="PF01223">
    <property type="entry name" value="Endonuclease_NS"/>
    <property type="match status" value="1"/>
</dbReference>
<protein>
    <recommendedName>
        <fullName evidence="10">Endonuclease</fullName>
        <ecNumber evidence="10">3.1.30.-</ecNumber>
    </recommendedName>
</protein>
<feature type="binding site" evidence="9">
    <location>
        <position position="160"/>
    </location>
    <ligand>
        <name>Mg(2+)</name>
        <dbReference type="ChEBI" id="CHEBI:18420"/>
        <note>catalytic</note>
    </ligand>
</feature>
<accession>A0A2S7IEM7</accession>
<dbReference type="RefSeq" id="WP_104716155.1">
    <property type="nucleotide sequence ID" value="NZ_PTRA01000011.1"/>
</dbReference>
<dbReference type="PANTHER" id="PTHR13966">
    <property type="entry name" value="ENDONUCLEASE RELATED"/>
    <property type="match status" value="1"/>
</dbReference>
<evidence type="ECO:0000256" key="4">
    <source>
        <dbReference type="ARBA" id="ARBA00022723"/>
    </source>
</evidence>
<dbReference type="InterPro" id="IPR020821">
    <property type="entry name" value="ENPP1-3/EXOG-like_nuc-like"/>
</dbReference>
<reference evidence="14" key="1">
    <citation type="submission" date="2018-02" db="EMBL/GenBank/DDBJ databases">
        <title>Genome sequencing of Solimonas sp. HR-BB.</title>
        <authorList>
            <person name="Lee Y."/>
            <person name="Jeon C.O."/>
        </authorList>
    </citation>
    <scope>NUCLEOTIDE SEQUENCE [LARGE SCALE GENOMIC DNA]</scope>
    <source>
        <strain evidence="14">HR-U</strain>
    </source>
</reference>
<keyword evidence="5 10" id="KW-0255">Endonuclease</keyword>
<dbReference type="GO" id="GO:0003676">
    <property type="term" value="F:nucleic acid binding"/>
    <property type="evidence" value="ECO:0007669"/>
    <property type="project" value="InterPro"/>
</dbReference>
<organism evidence="13 14">
    <name type="scientific">Siphonobacter curvatus</name>
    <dbReference type="NCBI Taxonomy" id="2094562"/>
    <lineage>
        <taxon>Bacteria</taxon>
        <taxon>Pseudomonadati</taxon>
        <taxon>Bacteroidota</taxon>
        <taxon>Cytophagia</taxon>
        <taxon>Cytophagales</taxon>
        <taxon>Cytophagaceae</taxon>
        <taxon>Siphonobacter</taxon>
    </lineage>
</organism>
<dbReference type="EC" id="3.1.30.-" evidence="10"/>
<sequence>MRKPSAIKYFTLSLPILISLLVSCGKGSKPVITPERPDPSSTTTILGFPSQSTEEASVWTAEQLLIKKEYTVSYLLQKGIPRWVGWHLQTSDLGDVDRQDDFRLDEELPTTAVRVRPTDYTGSGFDRGHLCPSGDRTSSVAANSATFLMTNMIPQAPALNRGVWNDLEEYCRTKVKLGYEAYIYAGGHQEGGTGSNGTANTIANGKISVPQFCWKVVLIMPEGTDDLKRIASEKVEVIAVLIPNSQDVAGTGWRRWQLTVRQLEQVAKLNFFSELPQAVQDKIEN</sequence>
<dbReference type="CDD" id="cd00091">
    <property type="entry name" value="NUC"/>
    <property type="match status" value="1"/>
</dbReference>
<evidence type="ECO:0000256" key="9">
    <source>
        <dbReference type="PIRSR" id="PIRSR640255-2"/>
    </source>
</evidence>
<comment type="cofactor">
    <cofactor evidence="1 10">
        <name>Mg(2+)</name>
        <dbReference type="ChEBI" id="CHEBI:18420"/>
    </cofactor>
</comment>
<evidence type="ECO:0000256" key="3">
    <source>
        <dbReference type="ARBA" id="ARBA00022722"/>
    </source>
</evidence>
<dbReference type="SUPFAM" id="SSF54060">
    <property type="entry name" value="His-Me finger endonucleases"/>
    <property type="match status" value="1"/>
</dbReference>
<proteinExistence type="inferred from homology"/>
<dbReference type="AlphaFoldDB" id="A0A2S7IEM7"/>
<dbReference type="InterPro" id="IPR044925">
    <property type="entry name" value="His-Me_finger_sf"/>
</dbReference>
<evidence type="ECO:0000256" key="10">
    <source>
        <dbReference type="RuleBase" id="RU366055"/>
    </source>
</evidence>
<dbReference type="PROSITE" id="PS01070">
    <property type="entry name" value="NUCLEASE_NON_SPEC"/>
    <property type="match status" value="1"/>
</dbReference>